<reference evidence="1 2" key="1">
    <citation type="submission" date="2019-08" db="EMBL/GenBank/DDBJ databases">
        <title>Draft genome sequences of two oriental melons (Cucumis melo L. var makuwa).</title>
        <authorList>
            <person name="Kwon S.-Y."/>
        </authorList>
    </citation>
    <scope>NUCLEOTIDE SEQUENCE [LARGE SCALE GENOMIC DNA]</scope>
    <source>
        <strain evidence="2">cv. Chang Bougi</strain>
        <tissue evidence="1">Leaf</tissue>
    </source>
</reference>
<organism evidence="1 2">
    <name type="scientific">Cucumis melo var. makuwa</name>
    <name type="common">Oriental melon</name>
    <dbReference type="NCBI Taxonomy" id="1194695"/>
    <lineage>
        <taxon>Eukaryota</taxon>
        <taxon>Viridiplantae</taxon>
        <taxon>Streptophyta</taxon>
        <taxon>Embryophyta</taxon>
        <taxon>Tracheophyta</taxon>
        <taxon>Spermatophyta</taxon>
        <taxon>Magnoliopsida</taxon>
        <taxon>eudicotyledons</taxon>
        <taxon>Gunneridae</taxon>
        <taxon>Pentapetalae</taxon>
        <taxon>rosids</taxon>
        <taxon>fabids</taxon>
        <taxon>Cucurbitales</taxon>
        <taxon>Cucurbitaceae</taxon>
        <taxon>Benincaseae</taxon>
        <taxon>Cucumis</taxon>
    </lineage>
</organism>
<evidence type="ECO:0000313" key="1">
    <source>
        <dbReference type="EMBL" id="TYK28145.1"/>
    </source>
</evidence>
<dbReference type="GO" id="GO:0008233">
    <property type="term" value="F:peptidase activity"/>
    <property type="evidence" value="ECO:0007669"/>
    <property type="project" value="UniProtKB-KW"/>
</dbReference>
<dbReference type="EMBL" id="SSTD01002353">
    <property type="protein sequence ID" value="TYK28145.1"/>
    <property type="molecule type" value="Genomic_DNA"/>
</dbReference>
<proteinExistence type="predicted"/>
<dbReference type="Proteomes" id="UP000321947">
    <property type="component" value="Unassembled WGS sequence"/>
</dbReference>
<gene>
    <name evidence="1" type="ORF">E5676_scaffold289G00570</name>
</gene>
<keyword evidence="1" id="KW-0378">Hydrolase</keyword>
<protein>
    <submittedName>
        <fullName evidence="1">Gag-protease polyprotein</fullName>
    </submittedName>
</protein>
<sequence length="148" mass="16662">MEKSALTTRKFSAPYSFRHIEAPPGGDYRDDVGCLKYAKQQEFLNLKQGDMIVEQHDAEFDILSRFALEAAKTDKFVSSLRLDLQGKWSTSGQKKKVDQQLADITLRDSSPGGTFRRHQQEVTELGGPRGVAYLSCLWEKSCGSLSRE</sequence>
<evidence type="ECO:0000313" key="2">
    <source>
        <dbReference type="Proteomes" id="UP000321947"/>
    </source>
</evidence>
<dbReference type="GO" id="GO:0006508">
    <property type="term" value="P:proteolysis"/>
    <property type="evidence" value="ECO:0007669"/>
    <property type="project" value="UniProtKB-KW"/>
</dbReference>
<name>A0A5D3DXT3_CUCMM</name>
<comment type="caution">
    <text evidence="1">The sequence shown here is derived from an EMBL/GenBank/DDBJ whole genome shotgun (WGS) entry which is preliminary data.</text>
</comment>
<dbReference type="AlphaFoldDB" id="A0A5D3DXT3"/>
<keyword evidence="1" id="KW-0645">Protease</keyword>
<accession>A0A5D3DXT3</accession>